<gene>
    <name evidence="1" type="ORF">C7477_1234</name>
</gene>
<dbReference type="EMBL" id="QJTF01000023">
    <property type="protein sequence ID" value="PYE86513.1"/>
    <property type="molecule type" value="Genomic_DNA"/>
</dbReference>
<comment type="caution">
    <text evidence="1">The sequence shown here is derived from an EMBL/GenBank/DDBJ whole genome shotgun (WGS) entry which is preliminary data.</text>
</comment>
<keyword evidence="2" id="KW-1185">Reference proteome</keyword>
<protein>
    <submittedName>
        <fullName evidence="1">Uncharacterized protein</fullName>
    </submittedName>
</protein>
<sequence length="197" mass="22229">MLDQRGPVIIADPGPLLRLAAAGLLDAIRLTNRQIVIVDMVELEACHRNPDKPFAKEILEWIERSGEAVRRVETVEGIAYKALQAREPTQENLARLKKMQRDGGERAVRDFIEELEPKDIRSVLVVHEDQQVPKLMRASQVPLHLMTTRLFLQSLARQGMKIDVSAAVEAIKHVPFTLAEAEETRIRPFDEPDDAGD</sequence>
<evidence type="ECO:0000313" key="1">
    <source>
        <dbReference type="EMBL" id="PYE86513.1"/>
    </source>
</evidence>
<dbReference type="OrthoDB" id="8003557at2"/>
<reference evidence="1 2" key="1">
    <citation type="submission" date="2018-06" db="EMBL/GenBank/DDBJ databases">
        <title>Genomic Encyclopedia of Type Strains, Phase III (KMG-III): the genomes of soil and plant-associated and newly described type strains.</title>
        <authorList>
            <person name="Whitman W."/>
        </authorList>
    </citation>
    <scope>NUCLEOTIDE SEQUENCE [LARGE SCALE GENOMIC DNA]</scope>
    <source>
        <strain evidence="1 2">ORS 1419</strain>
    </source>
</reference>
<organism evidence="1 2">
    <name type="scientific">Phyllobacterium leguminum</name>
    <dbReference type="NCBI Taxonomy" id="314237"/>
    <lineage>
        <taxon>Bacteria</taxon>
        <taxon>Pseudomonadati</taxon>
        <taxon>Pseudomonadota</taxon>
        <taxon>Alphaproteobacteria</taxon>
        <taxon>Hyphomicrobiales</taxon>
        <taxon>Phyllobacteriaceae</taxon>
        <taxon>Phyllobacterium</taxon>
    </lineage>
</organism>
<proteinExistence type="predicted"/>
<name>A0A318SYI0_9HYPH</name>
<evidence type="ECO:0000313" key="2">
    <source>
        <dbReference type="Proteomes" id="UP000247454"/>
    </source>
</evidence>
<dbReference type="AlphaFoldDB" id="A0A318SYI0"/>
<dbReference type="Proteomes" id="UP000247454">
    <property type="component" value="Unassembled WGS sequence"/>
</dbReference>
<dbReference type="RefSeq" id="WP_110753880.1">
    <property type="nucleotide sequence ID" value="NZ_QJTF01000023.1"/>
</dbReference>
<accession>A0A318SYI0</accession>